<dbReference type="CDD" id="cd21437">
    <property type="entry name" value="zf-HIT_ZNHIT1_like"/>
    <property type="match status" value="1"/>
</dbReference>
<feature type="compositionally biased region" description="Low complexity" evidence="5">
    <location>
        <begin position="102"/>
        <end position="115"/>
    </location>
</feature>
<keyword evidence="8" id="KW-1185">Reference proteome</keyword>
<dbReference type="PANTHER" id="PTHR13093">
    <property type="entry name" value="ZINC FINGER HIT DOMAIN CONTAINING PROTEIN 1"/>
    <property type="match status" value="1"/>
</dbReference>
<dbReference type="STRING" id="1173061.A0A0J9XJX0"/>
<dbReference type="GO" id="GO:0005634">
    <property type="term" value="C:nucleus"/>
    <property type="evidence" value="ECO:0007669"/>
    <property type="project" value="UniProtKB-ARBA"/>
</dbReference>
<dbReference type="OrthoDB" id="74807at2759"/>
<evidence type="ECO:0000313" key="8">
    <source>
        <dbReference type="Proteomes" id="UP000242525"/>
    </source>
</evidence>
<organism evidence="7 8">
    <name type="scientific">Geotrichum candidum</name>
    <name type="common">Oospora lactis</name>
    <name type="synonym">Dipodascus geotrichum</name>
    <dbReference type="NCBI Taxonomy" id="1173061"/>
    <lineage>
        <taxon>Eukaryota</taxon>
        <taxon>Fungi</taxon>
        <taxon>Dikarya</taxon>
        <taxon>Ascomycota</taxon>
        <taxon>Saccharomycotina</taxon>
        <taxon>Dipodascomycetes</taxon>
        <taxon>Dipodascales</taxon>
        <taxon>Dipodascaceae</taxon>
        <taxon>Geotrichum</taxon>
    </lineage>
</organism>
<reference evidence="7" key="1">
    <citation type="submission" date="2014-03" db="EMBL/GenBank/DDBJ databases">
        <authorList>
            <person name="Casaregola S."/>
        </authorList>
    </citation>
    <scope>NUCLEOTIDE SEQUENCE [LARGE SCALE GENOMIC DNA]</scope>
    <source>
        <strain evidence="7">CLIB 918</strain>
    </source>
</reference>
<dbReference type="AlphaFoldDB" id="A0A0J9XJX0"/>
<feature type="compositionally biased region" description="Gly residues" evidence="5">
    <location>
        <begin position="47"/>
        <end position="58"/>
    </location>
</feature>
<keyword evidence="2 4" id="KW-0863">Zinc-finger</keyword>
<evidence type="ECO:0000256" key="1">
    <source>
        <dbReference type="ARBA" id="ARBA00022723"/>
    </source>
</evidence>
<dbReference type="Gene3D" id="3.30.60.190">
    <property type="match status" value="1"/>
</dbReference>
<dbReference type="GO" id="GO:0008270">
    <property type="term" value="F:zinc ion binding"/>
    <property type="evidence" value="ECO:0007669"/>
    <property type="project" value="UniProtKB-UniRule"/>
</dbReference>
<dbReference type="SUPFAM" id="SSF144232">
    <property type="entry name" value="HIT/MYND zinc finger-like"/>
    <property type="match status" value="1"/>
</dbReference>
<evidence type="ECO:0000256" key="5">
    <source>
        <dbReference type="SAM" id="MobiDB-lite"/>
    </source>
</evidence>
<dbReference type="GO" id="GO:0006338">
    <property type="term" value="P:chromatin remodeling"/>
    <property type="evidence" value="ECO:0007669"/>
    <property type="project" value="InterPro"/>
</dbReference>
<sequence length="207" mass="21747">MPLIEDLGKDKFKGPGRFYSYVGQSSGGSGDAFGPAAGGTMNASSSGIGGSSNGGGSGSIARGKKRLAAAAAHARISDSASRQRAINKRLLELDRENYNNPASGSLSSSSASGAGRDLDPGRRGSTPATRRILASRKTLMNLLDDDPAAARDTVLVLAAPPKYPLRLRLCSVCGFKSKYVCARCGYRYCSLACDETHKETRCIKMYV</sequence>
<dbReference type="InterPro" id="IPR039723">
    <property type="entry name" value="Vps71/ZNHIT1"/>
</dbReference>
<feature type="domain" description="HIT-type" evidence="6">
    <location>
        <begin position="170"/>
        <end position="202"/>
    </location>
</feature>
<dbReference type="InterPro" id="IPR007529">
    <property type="entry name" value="Znf_HIT"/>
</dbReference>
<evidence type="ECO:0000256" key="4">
    <source>
        <dbReference type="PROSITE-ProRule" id="PRU00453"/>
    </source>
</evidence>
<evidence type="ECO:0000256" key="2">
    <source>
        <dbReference type="ARBA" id="ARBA00022771"/>
    </source>
</evidence>
<dbReference type="Pfam" id="PF04438">
    <property type="entry name" value="zf-HIT"/>
    <property type="match status" value="1"/>
</dbReference>
<dbReference type="Proteomes" id="UP000242525">
    <property type="component" value="Unassembled WGS sequence"/>
</dbReference>
<evidence type="ECO:0000259" key="6">
    <source>
        <dbReference type="PROSITE" id="PS51083"/>
    </source>
</evidence>
<dbReference type="PROSITE" id="PS51083">
    <property type="entry name" value="ZF_HIT"/>
    <property type="match status" value="1"/>
</dbReference>
<accession>A0A0J9XJX0</accession>
<gene>
    <name evidence="7" type="ORF">BN980_GECA23s00593g</name>
</gene>
<dbReference type="EMBL" id="CCBN010000023">
    <property type="protein sequence ID" value="CDO57594.1"/>
    <property type="molecule type" value="Genomic_DNA"/>
</dbReference>
<protein>
    <submittedName>
        <fullName evidence="7">Similar to Saccharomyces cerevisiae YML041C VPS71 Nucleosome-binding component of the SWR1 complex, which exchanges histone variant H2AZ (Htz1p) for chromatin-bound histone H2A</fullName>
    </submittedName>
</protein>
<evidence type="ECO:0000313" key="7">
    <source>
        <dbReference type="EMBL" id="CDO57594.1"/>
    </source>
</evidence>
<comment type="caution">
    <text evidence="7">The sequence shown here is derived from an EMBL/GenBank/DDBJ whole genome shotgun (WGS) entry which is preliminary data.</text>
</comment>
<keyword evidence="1" id="KW-0479">Metal-binding</keyword>
<keyword evidence="3" id="KW-0862">Zinc</keyword>
<proteinExistence type="predicted"/>
<feature type="region of interest" description="Disordered" evidence="5">
    <location>
        <begin position="29"/>
        <end position="61"/>
    </location>
</feature>
<feature type="region of interest" description="Disordered" evidence="5">
    <location>
        <begin position="97"/>
        <end position="129"/>
    </location>
</feature>
<name>A0A0J9XJX0_GEOCN</name>
<evidence type="ECO:0000256" key="3">
    <source>
        <dbReference type="ARBA" id="ARBA00022833"/>
    </source>
</evidence>